<dbReference type="PROSITE" id="PS50088">
    <property type="entry name" value="ANK_REPEAT"/>
    <property type="match status" value="5"/>
</dbReference>
<dbReference type="InterPro" id="IPR036770">
    <property type="entry name" value="Ankyrin_rpt-contain_sf"/>
</dbReference>
<reference evidence="4" key="1">
    <citation type="submission" date="2020-11" db="EMBL/GenBank/DDBJ databases">
        <title>Chlorella ohadii genome sequencing and assembly.</title>
        <authorList>
            <person name="Murik O."/>
            <person name="Treves H."/>
            <person name="Kedem I."/>
            <person name="Shotland Y."/>
            <person name="Kaplan A."/>
        </authorList>
    </citation>
    <scope>NUCLEOTIDE SEQUENCE</scope>
    <source>
        <strain evidence="4">1</strain>
    </source>
</reference>
<feature type="repeat" description="ANK" evidence="3">
    <location>
        <begin position="305"/>
        <end position="337"/>
    </location>
</feature>
<feature type="repeat" description="ANK" evidence="3">
    <location>
        <begin position="155"/>
        <end position="176"/>
    </location>
</feature>
<organism evidence="4 5">
    <name type="scientific">Chlorella ohadii</name>
    <dbReference type="NCBI Taxonomy" id="2649997"/>
    <lineage>
        <taxon>Eukaryota</taxon>
        <taxon>Viridiplantae</taxon>
        <taxon>Chlorophyta</taxon>
        <taxon>core chlorophytes</taxon>
        <taxon>Trebouxiophyceae</taxon>
        <taxon>Chlorellales</taxon>
        <taxon>Chlorellaceae</taxon>
        <taxon>Chlorella clade</taxon>
        <taxon>Chlorella</taxon>
    </lineage>
</organism>
<feature type="repeat" description="ANK" evidence="3">
    <location>
        <begin position="339"/>
        <end position="365"/>
    </location>
</feature>
<dbReference type="PANTHER" id="PTHR24123:SF33">
    <property type="entry name" value="PROTEIN HOS4"/>
    <property type="match status" value="1"/>
</dbReference>
<feature type="repeat" description="ANK" evidence="3">
    <location>
        <begin position="407"/>
        <end position="428"/>
    </location>
</feature>
<dbReference type="InterPro" id="IPR002110">
    <property type="entry name" value="Ankyrin_rpt"/>
</dbReference>
<evidence type="ECO:0000256" key="2">
    <source>
        <dbReference type="ARBA" id="ARBA00023043"/>
    </source>
</evidence>
<keyword evidence="5" id="KW-1185">Reference proteome</keyword>
<dbReference type="InterPro" id="IPR051165">
    <property type="entry name" value="Multifunctional_ANK_Repeat"/>
</dbReference>
<protein>
    <submittedName>
        <fullName evidence="4">Uncharacterized protein</fullName>
    </submittedName>
</protein>
<evidence type="ECO:0000256" key="3">
    <source>
        <dbReference type="PROSITE-ProRule" id="PRU00023"/>
    </source>
</evidence>
<accession>A0AAD5DG01</accession>
<dbReference type="EMBL" id="JADXDR010000156">
    <property type="protein sequence ID" value="KAI7837325.1"/>
    <property type="molecule type" value="Genomic_DNA"/>
</dbReference>
<dbReference type="SUPFAM" id="SSF48403">
    <property type="entry name" value="Ankyrin repeat"/>
    <property type="match status" value="2"/>
</dbReference>
<keyword evidence="2 3" id="KW-0040">ANK repeat</keyword>
<gene>
    <name evidence="4" type="ORF">COHA_008840</name>
</gene>
<keyword evidence="1" id="KW-0677">Repeat</keyword>
<dbReference type="PROSITE" id="PS50297">
    <property type="entry name" value="ANK_REP_REGION"/>
    <property type="match status" value="3"/>
</dbReference>
<proteinExistence type="predicted"/>
<dbReference type="PANTHER" id="PTHR24123">
    <property type="entry name" value="ANKYRIN REPEAT-CONTAINING"/>
    <property type="match status" value="1"/>
</dbReference>
<evidence type="ECO:0000256" key="1">
    <source>
        <dbReference type="ARBA" id="ARBA00022737"/>
    </source>
</evidence>
<dbReference type="SMART" id="SM00248">
    <property type="entry name" value="ANK"/>
    <property type="match status" value="11"/>
</dbReference>
<dbReference type="Proteomes" id="UP001205105">
    <property type="component" value="Unassembled WGS sequence"/>
</dbReference>
<dbReference type="AlphaFoldDB" id="A0AAD5DG01"/>
<evidence type="ECO:0000313" key="4">
    <source>
        <dbReference type="EMBL" id="KAI7837325.1"/>
    </source>
</evidence>
<dbReference type="Pfam" id="PF12796">
    <property type="entry name" value="Ank_2"/>
    <property type="match status" value="4"/>
</dbReference>
<name>A0AAD5DG01_9CHLO</name>
<feature type="repeat" description="ANK" evidence="3">
    <location>
        <begin position="486"/>
        <end position="518"/>
    </location>
</feature>
<evidence type="ECO:0000313" key="5">
    <source>
        <dbReference type="Proteomes" id="UP001205105"/>
    </source>
</evidence>
<sequence>MASRGEVLPAEGGFKAVFHAGDQQHTVAPLPSAEAAALVLDALEVHQCIAAGLPMDAACLRSNGRLPQLARMAWAAGLQISLGAELGGIWQSVAQPELVQQLNRCAAAVPAGRGLDDSPGPALLRAAAGLGLLPLVQLLLTLLGDPAAVLQRDSNGWTALHAAAAAGHTAVVQCLLAAVPGSTSLMTSRHHTPLHAAAAGGHAATATQRCTWASKSAPLTELLLQHAPHAGTTANSLDQTPLDLAAAANNTAVMRLLLAALPNTLHARGKDGHIVAHAAAEAGSLDALQLVLQLAPELAAATDSNGSGPIHNASGSGQLAIVQYLLQLAPELAAAADRSSQTPLHYASRGGHLAVVDALLVHAPDSVHAMASNGRLPLHEACAGGHALVVSRLLEVAPATIAAVDVNDWTALHIAAAHGHADLVAQLLALTPPEAAQAVDSNNATPLLLAARANYKRTTADQAGHTAAVQHLLAAAPASLRVPDSRGDLPLHWAALANHAGAVRALLSAAPDTMMVRNAGGCIPLELAAAGPYDTRIEAAKLLLAACPAAAGLSVMADRSHLAAACAGAFVAAHLPLDDEQWEQLQHAYFEMPGSLAQALPAALEHSAAQARQLVCLLAYYEKACLHAFGLCLALLQRRLRVQLPGPVVGKLMALFNA</sequence>
<comment type="caution">
    <text evidence="4">The sequence shown here is derived from an EMBL/GenBank/DDBJ whole genome shotgun (WGS) entry which is preliminary data.</text>
</comment>
<dbReference type="Gene3D" id="1.25.40.20">
    <property type="entry name" value="Ankyrin repeat-containing domain"/>
    <property type="match status" value="4"/>
</dbReference>